<feature type="transmembrane region" description="Helical" evidence="1">
    <location>
        <begin position="92"/>
        <end position="111"/>
    </location>
</feature>
<dbReference type="OrthoDB" id="6366276at2"/>
<accession>A0A4R3ID86</accession>
<reference evidence="3 4" key="1">
    <citation type="submission" date="2019-03" db="EMBL/GenBank/DDBJ databases">
        <title>Genomic Encyclopedia of Archaeal and Bacterial Type Strains, Phase II (KMG-II): from individual species to whole genera.</title>
        <authorList>
            <person name="Goeker M."/>
        </authorList>
    </citation>
    <scope>NUCLEOTIDE SEQUENCE [LARGE SCALE GENOMIC DNA]</scope>
    <source>
        <strain evidence="3 4">DSM 15388</strain>
    </source>
</reference>
<feature type="domain" description="DUF7847" evidence="2">
    <location>
        <begin position="108"/>
        <end position="216"/>
    </location>
</feature>
<comment type="caution">
    <text evidence="3">The sequence shown here is derived from an EMBL/GenBank/DDBJ whole genome shotgun (WGS) entry which is preliminary data.</text>
</comment>
<dbReference type="Pfam" id="PF25231">
    <property type="entry name" value="DUF7847"/>
    <property type="match status" value="1"/>
</dbReference>
<dbReference type="RefSeq" id="WP_132698640.1">
    <property type="nucleotide sequence ID" value="NZ_SLZR01000001.1"/>
</dbReference>
<feature type="transmembrane region" description="Helical" evidence="1">
    <location>
        <begin position="117"/>
        <end position="137"/>
    </location>
</feature>
<evidence type="ECO:0000256" key="1">
    <source>
        <dbReference type="SAM" id="Phobius"/>
    </source>
</evidence>
<dbReference type="EMBL" id="SLZR01000001">
    <property type="protein sequence ID" value="TCS43687.1"/>
    <property type="molecule type" value="Genomic_DNA"/>
</dbReference>
<dbReference type="AlphaFoldDB" id="A0A4R3ID86"/>
<organism evidence="3 4">
    <name type="scientific">Reinekea marinisedimentorum</name>
    <dbReference type="NCBI Taxonomy" id="230495"/>
    <lineage>
        <taxon>Bacteria</taxon>
        <taxon>Pseudomonadati</taxon>
        <taxon>Pseudomonadota</taxon>
        <taxon>Gammaproteobacteria</taxon>
        <taxon>Oceanospirillales</taxon>
        <taxon>Saccharospirillaceae</taxon>
        <taxon>Reinekea</taxon>
    </lineage>
</organism>
<keyword evidence="1" id="KW-0472">Membrane</keyword>
<proteinExistence type="predicted"/>
<keyword evidence="1" id="KW-1133">Transmembrane helix</keyword>
<keyword evidence="1" id="KW-0812">Transmembrane</keyword>
<name>A0A4R3ID86_9GAMM</name>
<feature type="transmembrane region" description="Helical" evidence="1">
    <location>
        <begin position="194"/>
        <end position="215"/>
    </location>
</feature>
<evidence type="ECO:0000313" key="4">
    <source>
        <dbReference type="Proteomes" id="UP000295793"/>
    </source>
</evidence>
<dbReference type="Proteomes" id="UP000295793">
    <property type="component" value="Unassembled WGS sequence"/>
</dbReference>
<sequence length="221" mass="25111">MLYSLLRDSLRFYLNHFIRFAQIVLPFTIPLGLFSLLYDKFLLTNPESALQVYFPMAVAFLFRPVYQLALLQSISQSLQHNYPTVGSLWQMGWSKWAPMFIVSLLYTAAVFSGMMMFVIPGLYLAIKFCFAEIFVAVEGCDPVEAMKRSWKATTGRLLPLTGGFILISLLLIVPSMQIANYVTTAGIPDFIGRFIPSVIFSLLGVFYTVFTYRVFDQARKA</sequence>
<feature type="transmembrane region" description="Helical" evidence="1">
    <location>
        <begin position="20"/>
        <end position="38"/>
    </location>
</feature>
<keyword evidence="4" id="KW-1185">Reference proteome</keyword>
<evidence type="ECO:0000259" key="2">
    <source>
        <dbReference type="Pfam" id="PF25231"/>
    </source>
</evidence>
<dbReference type="InterPro" id="IPR057169">
    <property type="entry name" value="DUF7847"/>
</dbReference>
<feature type="transmembrane region" description="Helical" evidence="1">
    <location>
        <begin position="50"/>
        <end position="71"/>
    </location>
</feature>
<protein>
    <recommendedName>
        <fullName evidence="2">DUF7847 domain-containing protein</fullName>
    </recommendedName>
</protein>
<gene>
    <name evidence="3" type="ORF">BCF53_10129</name>
</gene>
<feature type="transmembrane region" description="Helical" evidence="1">
    <location>
        <begin position="157"/>
        <end position="182"/>
    </location>
</feature>
<evidence type="ECO:0000313" key="3">
    <source>
        <dbReference type="EMBL" id="TCS43687.1"/>
    </source>
</evidence>